<dbReference type="RefSeq" id="WP_242288449.1">
    <property type="nucleotide sequence ID" value="NZ_JAKKSL010000005.1"/>
</dbReference>
<comment type="caution">
    <text evidence="2">The sequence shown here is derived from an EMBL/GenBank/DDBJ whole genome shotgun (WGS) entry which is preliminary data.</text>
</comment>
<keyword evidence="3" id="KW-1185">Reference proteome</keyword>
<protein>
    <submittedName>
        <fullName evidence="2">CopG family transcriptional regulator</fullName>
    </submittedName>
</protein>
<dbReference type="InterPro" id="IPR010985">
    <property type="entry name" value="Ribbon_hlx_hlx"/>
</dbReference>
<dbReference type="Proteomes" id="UP001139646">
    <property type="component" value="Unassembled WGS sequence"/>
</dbReference>
<dbReference type="Pfam" id="PF19839">
    <property type="entry name" value="RHH_9"/>
    <property type="match status" value="1"/>
</dbReference>
<feature type="domain" description="Ribbon-helix-helix protein RHH" evidence="1">
    <location>
        <begin position="1"/>
        <end position="51"/>
    </location>
</feature>
<dbReference type="InterPro" id="IPR045559">
    <property type="entry name" value="RHH_9"/>
</dbReference>
<evidence type="ECO:0000313" key="3">
    <source>
        <dbReference type="Proteomes" id="UP001139646"/>
    </source>
</evidence>
<sequence>MENRTARLTVLIDPKKKATFEELCALDDVNASQKVRQMIREFIEDRLGENWRNDVFK</sequence>
<evidence type="ECO:0000313" key="2">
    <source>
        <dbReference type="EMBL" id="MCI2285575.1"/>
    </source>
</evidence>
<name>A0ABS9X5R1_9GAMM</name>
<organism evidence="2 3">
    <name type="scientific">Colwellia maritima</name>
    <dbReference type="NCBI Taxonomy" id="2912588"/>
    <lineage>
        <taxon>Bacteria</taxon>
        <taxon>Pseudomonadati</taxon>
        <taxon>Pseudomonadota</taxon>
        <taxon>Gammaproteobacteria</taxon>
        <taxon>Alteromonadales</taxon>
        <taxon>Colwelliaceae</taxon>
        <taxon>Colwellia</taxon>
    </lineage>
</organism>
<dbReference type="EMBL" id="JAKKSL010000005">
    <property type="protein sequence ID" value="MCI2285575.1"/>
    <property type="molecule type" value="Genomic_DNA"/>
</dbReference>
<accession>A0ABS9X5R1</accession>
<proteinExistence type="predicted"/>
<evidence type="ECO:0000259" key="1">
    <source>
        <dbReference type="Pfam" id="PF19839"/>
    </source>
</evidence>
<reference evidence="2" key="1">
    <citation type="submission" date="2022-01" db="EMBL/GenBank/DDBJ databases">
        <title>Colwellia maritima, isolated from seawater.</title>
        <authorList>
            <person name="Kristyanto S."/>
            <person name="Jung J."/>
            <person name="Jeon C.O."/>
        </authorList>
    </citation>
    <scope>NUCLEOTIDE SEQUENCE</scope>
    <source>
        <strain evidence="2">MSW7</strain>
    </source>
</reference>
<gene>
    <name evidence="2" type="ORF">L3081_22010</name>
</gene>
<dbReference type="SUPFAM" id="SSF47598">
    <property type="entry name" value="Ribbon-helix-helix"/>
    <property type="match status" value="1"/>
</dbReference>